<evidence type="ECO:0000256" key="9">
    <source>
        <dbReference type="ARBA" id="ARBA00023237"/>
    </source>
</evidence>
<dbReference type="InterPro" id="IPR039426">
    <property type="entry name" value="TonB-dep_rcpt-like"/>
</dbReference>
<dbReference type="GO" id="GO:0009279">
    <property type="term" value="C:cell outer membrane"/>
    <property type="evidence" value="ECO:0007669"/>
    <property type="project" value="UniProtKB-SubCell"/>
</dbReference>
<dbReference type="GO" id="GO:0038023">
    <property type="term" value="F:signaling receptor activity"/>
    <property type="evidence" value="ECO:0007669"/>
    <property type="project" value="InterPro"/>
</dbReference>
<dbReference type="InterPro" id="IPR000531">
    <property type="entry name" value="Beta-barrel_TonB"/>
</dbReference>
<evidence type="ECO:0000256" key="11">
    <source>
        <dbReference type="RuleBase" id="RU003357"/>
    </source>
</evidence>
<keyword evidence="5 10" id="KW-0812">Transmembrane</keyword>
<dbReference type="SUPFAM" id="SSF56935">
    <property type="entry name" value="Porins"/>
    <property type="match status" value="1"/>
</dbReference>
<dbReference type="RefSeq" id="WP_097079981.1">
    <property type="nucleotide sequence ID" value="NZ_BAABHT010000014.1"/>
</dbReference>
<evidence type="ECO:0000256" key="10">
    <source>
        <dbReference type="PROSITE-ProRule" id="PRU01360"/>
    </source>
</evidence>
<dbReference type="InterPro" id="IPR036942">
    <property type="entry name" value="Beta-barrel_TonB_sf"/>
</dbReference>
<dbReference type="PROSITE" id="PS52016">
    <property type="entry name" value="TONB_DEPENDENT_REC_3"/>
    <property type="match status" value="1"/>
</dbReference>
<proteinExistence type="inferred from homology"/>
<name>A0A240EDA0_9GAMM</name>
<comment type="similarity">
    <text evidence="2 10 11">Belongs to the TonB-dependent receptor family.</text>
</comment>
<reference evidence="16" key="1">
    <citation type="submission" date="2016-09" db="EMBL/GenBank/DDBJ databases">
        <authorList>
            <person name="Varghese N."/>
            <person name="Submissions S."/>
        </authorList>
    </citation>
    <scope>NUCLEOTIDE SEQUENCE [LARGE SCALE GENOMIC DNA]</scope>
    <source>
        <strain evidence="16">ANC 4466</strain>
    </source>
</reference>
<dbReference type="InterPro" id="IPR012910">
    <property type="entry name" value="Plug_dom"/>
</dbReference>
<dbReference type="AlphaFoldDB" id="A0A240EDA0"/>
<evidence type="ECO:0000256" key="6">
    <source>
        <dbReference type="ARBA" id="ARBA00023077"/>
    </source>
</evidence>
<dbReference type="CDD" id="cd01347">
    <property type="entry name" value="ligand_gated_channel"/>
    <property type="match status" value="1"/>
</dbReference>
<evidence type="ECO:0000256" key="4">
    <source>
        <dbReference type="ARBA" id="ARBA00022452"/>
    </source>
</evidence>
<evidence type="ECO:0000256" key="8">
    <source>
        <dbReference type="ARBA" id="ARBA00023170"/>
    </source>
</evidence>
<keyword evidence="12" id="KW-0732">Signal</keyword>
<dbReference type="OrthoDB" id="8732650at2"/>
<feature type="chain" id="PRO_5012241270" evidence="12">
    <location>
        <begin position="27"/>
        <end position="717"/>
    </location>
</feature>
<dbReference type="GO" id="GO:0015344">
    <property type="term" value="F:siderophore uptake transmembrane transporter activity"/>
    <property type="evidence" value="ECO:0007669"/>
    <property type="project" value="TreeGrafter"/>
</dbReference>
<dbReference type="Pfam" id="PF07715">
    <property type="entry name" value="Plug"/>
    <property type="match status" value="1"/>
</dbReference>
<evidence type="ECO:0000256" key="2">
    <source>
        <dbReference type="ARBA" id="ARBA00009810"/>
    </source>
</evidence>
<evidence type="ECO:0000256" key="7">
    <source>
        <dbReference type="ARBA" id="ARBA00023136"/>
    </source>
</evidence>
<keyword evidence="7 10" id="KW-0472">Membrane</keyword>
<evidence type="ECO:0000256" key="1">
    <source>
        <dbReference type="ARBA" id="ARBA00004571"/>
    </source>
</evidence>
<keyword evidence="8" id="KW-0675">Receptor</keyword>
<dbReference type="PANTHER" id="PTHR32552">
    <property type="entry name" value="FERRICHROME IRON RECEPTOR-RELATED"/>
    <property type="match status" value="1"/>
</dbReference>
<keyword evidence="3 10" id="KW-0813">Transport</keyword>
<evidence type="ECO:0000259" key="14">
    <source>
        <dbReference type="Pfam" id="PF07715"/>
    </source>
</evidence>
<protein>
    <submittedName>
        <fullName evidence="15">Iron complex outermembrane recepter protein</fullName>
    </submittedName>
</protein>
<comment type="subcellular location">
    <subcellularLocation>
        <location evidence="1 10">Cell outer membrane</location>
        <topology evidence="1 10">Multi-pass membrane protein</topology>
    </subcellularLocation>
</comment>
<dbReference type="NCBIfam" id="TIGR01783">
    <property type="entry name" value="TonB-siderophor"/>
    <property type="match status" value="1"/>
</dbReference>
<keyword evidence="9 10" id="KW-0998">Cell outer membrane</keyword>
<dbReference type="Gene3D" id="2.170.130.10">
    <property type="entry name" value="TonB-dependent receptor, plug domain"/>
    <property type="match status" value="1"/>
</dbReference>
<evidence type="ECO:0000313" key="16">
    <source>
        <dbReference type="Proteomes" id="UP000219042"/>
    </source>
</evidence>
<sequence length="717" mass="78969">MPNQFYFKVSILTISMICAVSQLARAEITEQDNNIATTQLPVIVVNAEQEAISAGQINRKSQMGLFGDKDVMDIPFSITSYSDKYIEDQQATSVAKALVSEPSVRNVFSGNGLGEYFNIRGLYTQSHELSWNGLFGLVPHNRVPTEFLERLEVFRGTSALLNGMSLGGAVGGVINVVPKRADEVPLTRLTTTFSSDANLGAHVDLGRRFGEKHQYGIRVNALRSHGDTSLDDQTEDRRLGSIALDYRGSNLRASLDLYDIREEYTGGMPLMVSFASANIPQAPDSTINTMSGADGYSSTKAAIANLEYDFAENWLAYMTMGTKHQEGYGYFANNALGRMAQANGDYIAVSRVTANKTDTHAAETGIRGQFDTGAIQHTLVLSSNIIDQKVRMGLNPDTPSWVSNIYAPTQPTALAARPTYIPKTSDMTLSSVALADTLSFLQEKYQLILGIRYQQVKSESFNIFSGQSSGPAYNENALTPALGVVVKPWDSSVSIYANYIEGLSQGDSVSDTTAENYGQNFAPYQSRQYEIGTKWDMGHFRNTLSVYQITKPTMIKNEAINRYSDDGEQRNRGVEWTTAGEIFENIRVLGGVVYMDAEHTKTTAGQLNGRDVMGIPHWQSNLGIEWDVAQLQGLTLSANTIYTGHMYADNANTQKLPDWTEVNLGGRYFTTIANHAVTFRGGIDNLFDQQHWAGVWNGFVAVSGTPRSYKFSMQIDF</sequence>
<feature type="domain" description="TonB-dependent receptor-like beta-barrel" evidence="13">
    <location>
        <begin position="265"/>
        <end position="686"/>
    </location>
</feature>
<accession>A0A240EDA0</accession>
<dbReference type="Pfam" id="PF00593">
    <property type="entry name" value="TonB_dep_Rec_b-barrel"/>
    <property type="match status" value="1"/>
</dbReference>
<dbReference type="Proteomes" id="UP000219042">
    <property type="component" value="Unassembled WGS sequence"/>
</dbReference>
<keyword evidence="16" id="KW-1185">Reference proteome</keyword>
<dbReference type="Gene3D" id="2.40.170.20">
    <property type="entry name" value="TonB-dependent receptor, beta-barrel domain"/>
    <property type="match status" value="1"/>
</dbReference>
<evidence type="ECO:0000256" key="3">
    <source>
        <dbReference type="ARBA" id="ARBA00022448"/>
    </source>
</evidence>
<evidence type="ECO:0000256" key="5">
    <source>
        <dbReference type="ARBA" id="ARBA00022692"/>
    </source>
</evidence>
<dbReference type="GO" id="GO:0015891">
    <property type="term" value="P:siderophore transport"/>
    <property type="evidence" value="ECO:0007669"/>
    <property type="project" value="InterPro"/>
</dbReference>
<dbReference type="InterPro" id="IPR037066">
    <property type="entry name" value="Plug_dom_sf"/>
</dbReference>
<keyword evidence="6 11" id="KW-0798">TonB box</keyword>
<evidence type="ECO:0000259" key="13">
    <source>
        <dbReference type="Pfam" id="PF00593"/>
    </source>
</evidence>
<keyword evidence="4 10" id="KW-1134">Transmembrane beta strand</keyword>
<dbReference type="EMBL" id="OANT01000009">
    <property type="protein sequence ID" value="SNX46233.1"/>
    <property type="molecule type" value="Genomic_DNA"/>
</dbReference>
<dbReference type="InterPro" id="IPR010105">
    <property type="entry name" value="TonB_sidphr_rcpt"/>
</dbReference>
<feature type="signal peptide" evidence="12">
    <location>
        <begin position="1"/>
        <end position="26"/>
    </location>
</feature>
<evidence type="ECO:0000256" key="12">
    <source>
        <dbReference type="SAM" id="SignalP"/>
    </source>
</evidence>
<gene>
    <name evidence="15" type="ORF">SAMN05421731_10965</name>
</gene>
<organism evidence="15 16">
    <name type="scientific">Acinetobacter puyangensis</name>
    <dbReference type="NCBI Taxonomy" id="1096779"/>
    <lineage>
        <taxon>Bacteria</taxon>
        <taxon>Pseudomonadati</taxon>
        <taxon>Pseudomonadota</taxon>
        <taxon>Gammaproteobacteria</taxon>
        <taxon>Moraxellales</taxon>
        <taxon>Moraxellaceae</taxon>
        <taxon>Acinetobacter</taxon>
    </lineage>
</organism>
<dbReference type="PANTHER" id="PTHR32552:SF82">
    <property type="entry name" value="FCUA PROTEIN"/>
    <property type="match status" value="1"/>
</dbReference>
<feature type="domain" description="TonB-dependent receptor plug" evidence="14">
    <location>
        <begin position="71"/>
        <end position="168"/>
    </location>
</feature>
<evidence type="ECO:0000313" key="15">
    <source>
        <dbReference type="EMBL" id="SNX46233.1"/>
    </source>
</evidence>